<organism evidence="1">
    <name type="scientific">mine drainage metagenome</name>
    <dbReference type="NCBI Taxonomy" id="410659"/>
    <lineage>
        <taxon>unclassified sequences</taxon>
        <taxon>metagenomes</taxon>
        <taxon>ecological metagenomes</taxon>
    </lineage>
</organism>
<comment type="caution">
    <text evidence="1">The sequence shown here is derived from an EMBL/GenBank/DDBJ whole genome shotgun (WGS) entry which is preliminary data.</text>
</comment>
<gene>
    <name evidence="1" type="ORF">GALL_312470</name>
</gene>
<dbReference type="EMBL" id="MLJW01000452">
    <property type="protein sequence ID" value="OIQ86915.1"/>
    <property type="molecule type" value="Genomic_DNA"/>
</dbReference>
<name>A0A1J5RB76_9ZZZZ</name>
<proteinExistence type="predicted"/>
<protein>
    <submittedName>
        <fullName evidence="1">Uncharacterized protein</fullName>
    </submittedName>
</protein>
<evidence type="ECO:0000313" key="1">
    <source>
        <dbReference type="EMBL" id="OIQ86915.1"/>
    </source>
</evidence>
<reference evidence="1" key="1">
    <citation type="submission" date="2016-10" db="EMBL/GenBank/DDBJ databases">
        <title>Sequence of Gallionella enrichment culture.</title>
        <authorList>
            <person name="Poehlein A."/>
            <person name="Muehling M."/>
            <person name="Daniel R."/>
        </authorList>
    </citation>
    <scope>NUCLEOTIDE SEQUENCE</scope>
</reference>
<sequence>MMNEAMHGIGRRHVEALHADLGRQLAARHLQPGQHPDQLLGAATRVQGGHYRHCDRHGAPAAGRAHGLHRLRLVVLDADEAAFGAQQVLHDFDAAHDGLGPFTHQHVVAGDERLALGAVEDQRFNRMHSIRAQLDVRREGGAPEADHASLAQALEHG</sequence>
<dbReference type="AlphaFoldDB" id="A0A1J5RB76"/>
<accession>A0A1J5RB76</accession>